<dbReference type="Proteomes" id="UP000193498">
    <property type="component" value="Unassembled WGS sequence"/>
</dbReference>
<organism evidence="2 3">
    <name type="scientific">Basidiobolus meristosporus CBS 931.73</name>
    <dbReference type="NCBI Taxonomy" id="1314790"/>
    <lineage>
        <taxon>Eukaryota</taxon>
        <taxon>Fungi</taxon>
        <taxon>Fungi incertae sedis</taxon>
        <taxon>Zoopagomycota</taxon>
        <taxon>Entomophthoromycotina</taxon>
        <taxon>Basidiobolomycetes</taxon>
        <taxon>Basidiobolales</taxon>
        <taxon>Basidiobolaceae</taxon>
        <taxon>Basidiobolus</taxon>
    </lineage>
</organism>
<keyword evidence="3" id="KW-1185">Reference proteome</keyword>
<evidence type="ECO:0000313" key="3">
    <source>
        <dbReference type="Proteomes" id="UP000193498"/>
    </source>
</evidence>
<dbReference type="InParanoid" id="A0A1Y1Z6G1"/>
<dbReference type="EMBL" id="MCFE01000021">
    <property type="protein sequence ID" value="ORY05868.1"/>
    <property type="molecule type" value="Genomic_DNA"/>
</dbReference>
<sequence>MAINRTSDHLSGVKPEGLTSPKYESRQQIEHLNAVKRMILSLRLTSKLLENPNLVGTLMLDKVDQCEPEHLEPALLRFDQAVDNFITVTKQLHELQRAGIKILGRSNRSKISIWLRKVFHYKRGMSQEEPVLMTSRLNHATKIMTVANHLLNSDVKPAKFNPPDDSFQASFITTFVLFLSTIKEVRNKAYSLL</sequence>
<accession>A0A1Y1Z6G1</accession>
<proteinExistence type="predicted"/>
<protein>
    <submittedName>
        <fullName evidence="2">Uncharacterized protein</fullName>
    </submittedName>
</protein>
<comment type="caution">
    <text evidence="2">The sequence shown here is derived from an EMBL/GenBank/DDBJ whole genome shotgun (WGS) entry which is preliminary data.</text>
</comment>
<feature type="region of interest" description="Disordered" evidence="1">
    <location>
        <begin position="1"/>
        <end position="24"/>
    </location>
</feature>
<dbReference type="AlphaFoldDB" id="A0A1Y1Z6G1"/>
<gene>
    <name evidence="2" type="ORF">K493DRAFT_296270</name>
</gene>
<evidence type="ECO:0000313" key="2">
    <source>
        <dbReference type="EMBL" id="ORY05868.1"/>
    </source>
</evidence>
<evidence type="ECO:0000256" key="1">
    <source>
        <dbReference type="SAM" id="MobiDB-lite"/>
    </source>
</evidence>
<reference evidence="2 3" key="1">
    <citation type="submission" date="2016-07" db="EMBL/GenBank/DDBJ databases">
        <title>Pervasive Adenine N6-methylation of Active Genes in Fungi.</title>
        <authorList>
            <consortium name="DOE Joint Genome Institute"/>
            <person name="Mondo S.J."/>
            <person name="Dannebaum R.O."/>
            <person name="Kuo R.C."/>
            <person name="Labutti K."/>
            <person name="Haridas S."/>
            <person name="Kuo A."/>
            <person name="Salamov A."/>
            <person name="Ahrendt S.R."/>
            <person name="Lipzen A."/>
            <person name="Sullivan W."/>
            <person name="Andreopoulos W.B."/>
            <person name="Clum A."/>
            <person name="Lindquist E."/>
            <person name="Daum C."/>
            <person name="Ramamoorthy G.K."/>
            <person name="Gryganskyi A."/>
            <person name="Culley D."/>
            <person name="Magnuson J.K."/>
            <person name="James T.Y."/>
            <person name="O'Malley M.A."/>
            <person name="Stajich J.E."/>
            <person name="Spatafora J.W."/>
            <person name="Visel A."/>
            <person name="Grigoriev I.V."/>
        </authorList>
    </citation>
    <scope>NUCLEOTIDE SEQUENCE [LARGE SCALE GENOMIC DNA]</scope>
    <source>
        <strain evidence="2 3">CBS 931.73</strain>
    </source>
</reference>
<name>A0A1Y1Z6G1_9FUNG</name>